<dbReference type="InterPro" id="IPR004365">
    <property type="entry name" value="NA-bd_OB_tRNA"/>
</dbReference>
<dbReference type="EMBL" id="JANBOH010000139">
    <property type="protein sequence ID" value="KAJ1644829.1"/>
    <property type="molecule type" value="Genomic_DNA"/>
</dbReference>
<dbReference type="CDD" id="cd00776">
    <property type="entry name" value="AsxRS_core"/>
    <property type="match status" value="1"/>
</dbReference>
<dbReference type="Pfam" id="PF00152">
    <property type="entry name" value="tRNA-synt_2"/>
    <property type="match status" value="1"/>
</dbReference>
<keyword evidence="5 15" id="KW-0436">Ligase</keyword>
<gene>
    <name evidence="15" type="primary">DED81</name>
    <name evidence="15" type="ORF">LPJ64_003522</name>
</gene>
<sequence>MSAEELATKISKMDISDLVFVDEATGSDETGTGNKDQPFKSAASAVGHIAGQPEAAQESLKIVVKKAGEEQYSYITPSALKKAKNAHELAVKKAKKQAEREARDKEQRDAKLAEEQRKLEESKKVVLTQDPSLPEPKLIRIGEAKKNRNVRVKVNGWVSRLRVQGKDMMFIVLRDGTGYLQCVLNNRLCHTYDALTLTLETSVSLVGEIKELPEGKTAPDGHELVVDFWEVIGKAPGGDEAVSNLFDKDSDPSVLLNQRHLVIRGDRASSVLKVRSRVMRAFRDHFEGVGYAEVTPPCMVQTQVEGGSTLFSFNYYGEEAYLTQSSQLYLETCLPSMGAVYTMNESYRAENSNTRRHLSEYTHCEAEIPFISFEDLLDGIEFMVKDVVNRVWAEPETRAMIEKLNPGFKPLNEPFIRMRYADAITWLNKNGVKRAEDGLDFEFGDDIPEAPERHMTDTIGKPILLTHFPVPIKAFYMPPTKDDPRVTESVDLLMPNVGEIVGGSMRIWDYDTLMAAYKREGLDPKPYYWYLDQRKYGSCPHGGFGLGIERFLAWLTDSYTVRECCLYPRFKDRCQP</sequence>
<comment type="caution">
    <text evidence="15">The sequence shown here is derived from an EMBL/GenBank/DDBJ whole genome shotgun (WGS) entry which is preliminary data.</text>
</comment>
<dbReference type="PROSITE" id="PS50862">
    <property type="entry name" value="AA_TRNA_LIGASE_II"/>
    <property type="match status" value="1"/>
</dbReference>
<dbReference type="GO" id="GO:0006421">
    <property type="term" value="P:asparaginyl-tRNA aminoacylation"/>
    <property type="evidence" value="ECO:0007669"/>
    <property type="project" value="InterPro"/>
</dbReference>
<dbReference type="InterPro" id="IPR045864">
    <property type="entry name" value="aa-tRNA-synth_II/BPL/LPL"/>
</dbReference>
<proteinExistence type="inferred from homology"/>
<dbReference type="Pfam" id="PF01336">
    <property type="entry name" value="tRNA_anti-codon"/>
    <property type="match status" value="1"/>
</dbReference>
<dbReference type="FunFam" id="3.30.930.10:FF:000040">
    <property type="entry name" value="Asparagine--tRNA ligase, cytoplasmic"/>
    <property type="match status" value="1"/>
</dbReference>
<evidence type="ECO:0000256" key="4">
    <source>
        <dbReference type="ARBA" id="ARBA00022490"/>
    </source>
</evidence>
<dbReference type="GO" id="GO:0005524">
    <property type="term" value="F:ATP binding"/>
    <property type="evidence" value="ECO:0007669"/>
    <property type="project" value="UniProtKB-KW"/>
</dbReference>
<keyword evidence="8" id="KW-0648">Protein biosynthesis</keyword>
<evidence type="ECO:0000256" key="5">
    <source>
        <dbReference type="ARBA" id="ARBA00022598"/>
    </source>
</evidence>
<dbReference type="InterPro" id="IPR048952">
    <property type="entry name" value="AsnRS_N"/>
</dbReference>
<protein>
    <recommendedName>
        <fullName evidence="11">Asparagine--tRNA ligase, cytoplasmic</fullName>
        <ecNumber evidence="3">6.1.1.22</ecNumber>
    </recommendedName>
    <alternativeName>
        <fullName evidence="10">Asparaginyl-tRNA synthetase</fullName>
    </alternativeName>
</protein>
<evidence type="ECO:0000256" key="1">
    <source>
        <dbReference type="ARBA" id="ARBA00004496"/>
    </source>
</evidence>
<dbReference type="SUPFAM" id="SSF50249">
    <property type="entry name" value="Nucleic acid-binding proteins"/>
    <property type="match status" value="1"/>
</dbReference>
<reference evidence="15" key="1">
    <citation type="submission" date="2022-07" db="EMBL/GenBank/DDBJ databases">
        <title>Phylogenomic reconstructions and comparative analyses of Kickxellomycotina fungi.</title>
        <authorList>
            <person name="Reynolds N.K."/>
            <person name="Stajich J.E."/>
            <person name="Barry K."/>
            <person name="Grigoriev I.V."/>
            <person name="Crous P."/>
            <person name="Smith M.E."/>
        </authorList>
    </citation>
    <scope>NUCLEOTIDE SEQUENCE</scope>
    <source>
        <strain evidence="15">NBRC 105413</strain>
    </source>
</reference>
<evidence type="ECO:0000256" key="10">
    <source>
        <dbReference type="ARBA" id="ARBA00029886"/>
    </source>
</evidence>
<feature type="region of interest" description="Disordered" evidence="13">
    <location>
        <begin position="25"/>
        <end position="47"/>
    </location>
</feature>
<evidence type="ECO:0000256" key="6">
    <source>
        <dbReference type="ARBA" id="ARBA00022741"/>
    </source>
</evidence>
<dbReference type="GO" id="GO:0004816">
    <property type="term" value="F:asparagine-tRNA ligase activity"/>
    <property type="evidence" value="ECO:0007669"/>
    <property type="project" value="UniProtKB-EC"/>
</dbReference>
<feature type="region of interest" description="Disordered" evidence="13">
    <location>
        <begin position="91"/>
        <end position="116"/>
    </location>
</feature>
<dbReference type="InterPro" id="IPR004364">
    <property type="entry name" value="Aa-tRNA-synt_II"/>
</dbReference>
<dbReference type="Gene3D" id="2.40.50.140">
    <property type="entry name" value="Nucleic acid-binding proteins"/>
    <property type="match status" value="1"/>
</dbReference>
<evidence type="ECO:0000256" key="12">
    <source>
        <dbReference type="ARBA" id="ARBA00047844"/>
    </source>
</evidence>
<comment type="catalytic activity">
    <reaction evidence="12">
        <text>tRNA(Asn) + L-asparagine + ATP = L-asparaginyl-tRNA(Asn) + AMP + diphosphate + H(+)</text>
        <dbReference type="Rhea" id="RHEA:11180"/>
        <dbReference type="Rhea" id="RHEA-COMP:9659"/>
        <dbReference type="Rhea" id="RHEA-COMP:9674"/>
        <dbReference type="ChEBI" id="CHEBI:15378"/>
        <dbReference type="ChEBI" id="CHEBI:30616"/>
        <dbReference type="ChEBI" id="CHEBI:33019"/>
        <dbReference type="ChEBI" id="CHEBI:58048"/>
        <dbReference type="ChEBI" id="CHEBI:78442"/>
        <dbReference type="ChEBI" id="CHEBI:78515"/>
        <dbReference type="ChEBI" id="CHEBI:456215"/>
        <dbReference type="EC" id="6.1.1.22"/>
    </reaction>
</comment>
<evidence type="ECO:0000256" key="7">
    <source>
        <dbReference type="ARBA" id="ARBA00022840"/>
    </source>
</evidence>
<dbReference type="CDD" id="cd04323">
    <property type="entry name" value="AsnRS_cyto_like_N"/>
    <property type="match status" value="1"/>
</dbReference>
<dbReference type="InterPro" id="IPR006195">
    <property type="entry name" value="aa-tRNA-synth_II"/>
</dbReference>
<evidence type="ECO:0000256" key="13">
    <source>
        <dbReference type="SAM" id="MobiDB-lite"/>
    </source>
</evidence>
<dbReference type="Gene3D" id="3.30.1910.20">
    <property type="entry name" value="asparaginyl-tRNA synthetase, N-terminal domain"/>
    <property type="match status" value="1"/>
</dbReference>
<comment type="subcellular location">
    <subcellularLocation>
        <location evidence="1">Cytoplasm</location>
    </subcellularLocation>
</comment>
<organism evidence="15 16">
    <name type="scientific">Coemansia asiatica</name>
    <dbReference type="NCBI Taxonomy" id="1052880"/>
    <lineage>
        <taxon>Eukaryota</taxon>
        <taxon>Fungi</taxon>
        <taxon>Fungi incertae sedis</taxon>
        <taxon>Zoopagomycota</taxon>
        <taxon>Kickxellomycotina</taxon>
        <taxon>Kickxellomycetes</taxon>
        <taxon>Kickxellales</taxon>
        <taxon>Kickxellaceae</taxon>
        <taxon>Coemansia</taxon>
    </lineage>
</organism>
<dbReference type="InterPro" id="IPR012340">
    <property type="entry name" value="NA-bd_OB-fold"/>
</dbReference>
<keyword evidence="7" id="KW-0067">ATP-binding</keyword>
<dbReference type="AlphaFoldDB" id="A0A9W7XHR0"/>
<comment type="similarity">
    <text evidence="2">Belongs to the class-II aminoacyl-tRNA synthetase family.</text>
</comment>
<dbReference type="EC" id="6.1.1.22" evidence="3"/>
<dbReference type="InterPro" id="IPR002312">
    <property type="entry name" value="Asp/Asn-tRNA-synth_IIb"/>
</dbReference>
<evidence type="ECO:0000313" key="16">
    <source>
        <dbReference type="Proteomes" id="UP001145021"/>
    </source>
</evidence>
<dbReference type="Gene3D" id="3.30.930.10">
    <property type="entry name" value="Bira Bifunctional Protein, Domain 2"/>
    <property type="match status" value="1"/>
</dbReference>
<name>A0A9W7XHR0_9FUNG</name>
<evidence type="ECO:0000259" key="14">
    <source>
        <dbReference type="PROSITE" id="PS50862"/>
    </source>
</evidence>
<keyword evidence="9" id="KW-0030">Aminoacyl-tRNA synthetase</keyword>
<keyword evidence="4" id="KW-0963">Cytoplasm</keyword>
<evidence type="ECO:0000313" key="15">
    <source>
        <dbReference type="EMBL" id="KAJ1644829.1"/>
    </source>
</evidence>
<dbReference type="InterPro" id="IPR004522">
    <property type="entry name" value="Asn-tRNA-ligase"/>
</dbReference>
<dbReference type="GO" id="GO:0003676">
    <property type="term" value="F:nucleic acid binding"/>
    <property type="evidence" value="ECO:0007669"/>
    <property type="project" value="InterPro"/>
</dbReference>
<evidence type="ECO:0000256" key="8">
    <source>
        <dbReference type="ARBA" id="ARBA00022917"/>
    </source>
</evidence>
<dbReference type="Proteomes" id="UP001145021">
    <property type="component" value="Unassembled WGS sequence"/>
</dbReference>
<dbReference type="SUPFAM" id="SSF55681">
    <property type="entry name" value="Class II aaRS and biotin synthetases"/>
    <property type="match status" value="1"/>
</dbReference>
<keyword evidence="16" id="KW-1185">Reference proteome</keyword>
<dbReference type="PRINTS" id="PR01042">
    <property type="entry name" value="TRNASYNTHASP"/>
</dbReference>
<keyword evidence="6" id="KW-0547">Nucleotide-binding</keyword>
<dbReference type="PANTHER" id="PTHR22594">
    <property type="entry name" value="ASPARTYL/LYSYL-TRNA SYNTHETASE"/>
    <property type="match status" value="1"/>
</dbReference>
<dbReference type="GO" id="GO:0005737">
    <property type="term" value="C:cytoplasm"/>
    <property type="evidence" value="ECO:0007669"/>
    <property type="project" value="UniProtKB-SubCell"/>
</dbReference>
<dbReference type="PANTHER" id="PTHR22594:SF16">
    <property type="entry name" value="ASPARAGINE--TRNA LIGASE, CYTOPLASMIC"/>
    <property type="match status" value="1"/>
</dbReference>
<evidence type="ECO:0000256" key="3">
    <source>
        <dbReference type="ARBA" id="ARBA00012816"/>
    </source>
</evidence>
<dbReference type="Pfam" id="PF20917">
    <property type="entry name" value="AsnRS_N"/>
    <property type="match status" value="1"/>
</dbReference>
<dbReference type="FunFam" id="2.40.50.140:FF:000151">
    <property type="entry name" value="Asparagine--tRNA ligase, cytoplasmic"/>
    <property type="match status" value="1"/>
</dbReference>
<accession>A0A9W7XHR0</accession>
<evidence type="ECO:0000256" key="9">
    <source>
        <dbReference type="ARBA" id="ARBA00023146"/>
    </source>
</evidence>
<evidence type="ECO:0000256" key="2">
    <source>
        <dbReference type="ARBA" id="ARBA00008226"/>
    </source>
</evidence>
<feature type="domain" description="Aminoacyl-transfer RNA synthetases class-II family profile" evidence="14">
    <location>
        <begin position="272"/>
        <end position="568"/>
    </location>
</feature>
<dbReference type="NCBIfam" id="TIGR00457">
    <property type="entry name" value="asnS"/>
    <property type="match status" value="1"/>
</dbReference>
<evidence type="ECO:0000256" key="11">
    <source>
        <dbReference type="ARBA" id="ARBA00039867"/>
    </source>
</evidence>